<keyword evidence="2" id="KW-1185">Reference proteome</keyword>
<accession>A0ACD5TVS8</accession>
<reference evidence="1" key="2">
    <citation type="submission" date="2025-09" db="UniProtKB">
        <authorList>
            <consortium name="EnsemblPlants"/>
        </authorList>
    </citation>
    <scope>IDENTIFICATION</scope>
</reference>
<evidence type="ECO:0000313" key="1">
    <source>
        <dbReference type="EnsemblPlants" id="AVESA.00010b.r2.1DG0133340.1.CDS"/>
    </source>
</evidence>
<evidence type="ECO:0000313" key="2">
    <source>
        <dbReference type="Proteomes" id="UP001732700"/>
    </source>
</evidence>
<reference evidence="1" key="1">
    <citation type="submission" date="2021-05" db="EMBL/GenBank/DDBJ databases">
        <authorList>
            <person name="Scholz U."/>
            <person name="Mascher M."/>
            <person name="Fiebig A."/>
        </authorList>
    </citation>
    <scope>NUCLEOTIDE SEQUENCE [LARGE SCALE GENOMIC DNA]</scope>
</reference>
<organism evidence="1 2">
    <name type="scientific">Avena sativa</name>
    <name type="common">Oat</name>
    <dbReference type="NCBI Taxonomy" id="4498"/>
    <lineage>
        <taxon>Eukaryota</taxon>
        <taxon>Viridiplantae</taxon>
        <taxon>Streptophyta</taxon>
        <taxon>Embryophyta</taxon>
        <taxon>Tracheophyta</taxon>
        <taxon>Spermatophyta</taxon>
        <taxon>Magnoliopsida</taxon>
        <taxon>Liliopsida</taxon>
        <taxon>Poales</taxon>
        <taxon>Poaceae</taxon>
        <taxon>BOP clade</taxon>
        <taxon>Pooideae</taxon>
        <taxon>Poodae</taxon>
        <taxon>Poeae</taxon>
        <taxon>Poeae Chloroplast Group 1 (Aveneae type)</taxon>
        <taxon>Aveninae</taxon>
        <taxon>Avena</taxon>
    </lineage>
</organism>
<dbReference type="EnsemblPlants" id="AVESA.00010b.r2.1DG0133340.1">
    <property type="protein sequence ID" value="AVESA.00010b.r2.1DG0133340.1.CDS"/>
    <property type="gene ID" value="AVESA.00010b.r2.1DG0133340"/>
</dbReference>
<proteinExistence type="predicted"/>
<protein>
    <submittedName>
        <fullName evidence="1">Uncharacterized protein</fullName>
    </submittedName>
</protein>
<dbReference type="Proteomes" id="UP001732700">
    <property type="component" value="Chromosome 1D"/>
</dbReference>
<name>A0ACD5TVS8_AVESA</name>
<sequence>MSVWVPSLPCQARHLRPLLPSCPTQHVPYPENRIHPTPKHKIRQRGALIKPAEKKGTELRIIVCIAAHATPHARLIQYAGPSLSLDGGSGRPAMTSASELFTARRARAPRLSDPDPDPDPHAEGPQDPHGLGGRRRRRGCRSRRPLDAAGDVRQHLHTGAPPSRRRSSYTDRILSYIDNSNLGDSAATRNRLDRLMFRTNERLPGAVLQAQARVLERLRGVSIGSSASRPSITLDEFAATDVFRIIDFGSREAPYEANWPSSSSVHPSSGSDEETPSVGSSTLSRTRGLSKRSFLRLQIEIFEAKKDDNREASPECSICLDGFYDGDELIRLRCGHRFHSTCLEPWVRKCADCPYCRTNIRSRS</sequence>